<feature type="transmembrane region" description="Helical" evidence="7">
    <location>
        <begin position="61"/>
        <end position="86"/>
    </location>
</feature>
<dbReference type="AlphaFoldDB" id="A0A8H8U418"/>
<evidence type="ECO:0000256" key="2">
    <source>
        <dbReference type="ARBA" id="ARBA00006434"/>
    </source>
</evidence>
<dbReference type="GeneID" id="41981040"/>
<dbReference type="PANTHER" id="PTHR46154:SF2">
    <property type="entry name" value="SOLUTE SYMPORTER FAMILY TRANSPORTER (AFU_ORTHOLOGUE AFUA_6G03200)"/>
    <property type="match status" value="1"/>
</dbReference>
<dbReference type="InterPro" id="IPR031155">
    <property type="entry name" value="DUR"/>
</dbReference>
<feature type="transmembrane region" description="Helical" evidence="7">
    <location>
        <begin position="255"/>
        <end position="273"/>
    </location>
</feature>
<sequence>MATDGVLVLSNGVGYGIVVGIGAFFALLMLAITYLQNCYTSYSTHQAEEFNTASRSVKPGLIAAGIVSSWTWSATLLTSSTFAYTYGISGPMWYGAMGTWQILLFALIAIKIKSSAPGAHTFPEIVLARHGKIAHLTYLFYGWATNMLVGACLVLGGSQVVGALSGVNVYAACFLIPLVVAAYVIVGGLRSTFIADYTHTVILFISIFVFGFSIYSTNPSVGSPSRFYDLLIKASANMPIDGNHEGSYLTFKSNGGLVFAVDLFVAGFSTVWLDQAYWQRAIASRPETSVKAYIFGGIAWYGIPFGFATAMGLGCAALTSADSFPTYPNALSPAQVGAGLSSPATAIALLGKGGAGLMLLLLFMAVTSSTSAELIAVSSLLTFDVYKTYIKPRATSSELVRVSHYGIILYALVLAAFCCILNAASINLTWLLTVLGIIVGGASMPVGFILLWSRMSTIAVLLSPWIGFFSGLIAWFVVTHLRSGVINVETTGDATNAVAGNVTSWGTGLVTAVLLSFCVPWKFECVDEEHVARANKINGVSGTGTATPVLPVGEKENAEAGADKEIQAIEPPSDVLPDTLVKTGNEVVDFLEASHIEPMDPAEVKRATRLAVGFNSLFLVVAILFVPFLLFGGEWIFPRKMFVGWCVVSFMWVWCSMIICVIWPVVESWGTIWRIARGVVGSGG</sequence>
<feature type="transmembrane region" description="Helical" evidence="7">
    <location>
        <begin position="402"/>
        <end position="423"/>
    </location>
</feature>
<dbReference type="GO" id="GO:0005886">
    <property type="term" value="C:plasma membrane"/>
    <property type="evidence" value="ECO:0007669"/>
    <property type="project" value="TreeGrafter"/>
</dbReference>
<evidence type="ECO:0000313" key="9">
    <source>
        <dbReference type="Proteomes" id="UP000431533"/>
    </source>
</evidence>
<evidence type="ECO:0000256" key="5">
    <source>
        <dbReference type="ARBA" id="ARBA00023136"/>
    </source>
</evidence>
<feature type="transmembrane region" description="Helical" evidence="7">
    <location>
        <begin position="458"/>
        <end position="478"/>
    </location>
</feature>
<keyword evidence="3 7" id="KW-0812">Transmembrane</keyword>
<dbReference type="CDD" id="cd11476">
    <property type="entry name" value="SLC5sbd_DUR3"/>
    <property type="match status" value="1"/>
</dbReference>
<dbReference type="OrthoDB" id="6132759at2759"/>
<proteinExistence type="inferred from homology"/>
<evidence type="ECO:0000256" key="3">
    <source>
        <dbReference type="ARBA" id="ARBA00022692"/>
    </source>
</evidence>
<feature type="transmembrane region" description="Helical" evidence="7">
    <location>
        <begin position="610"/>
        <end position="630"/>
    </location>
</feature>
<dbReference type="RefSeq" id="XP_031009652.1">
    <property type="nucleotide sequence ID" value="XM_031145831.1"/>
</dbReference>
<evidence type="ECO:0000256" key="1">
    <source>
        <dbReference type="ARBA" id="ARBA00004141"/>
    </source>
</evidence>
<feature type="transmembrane region" description="Helical" evidence="7">
    <location>
        <begin position="138"/>
        <end position="161"/>
    </location>
</feature>
<organism evidence="8 9">
    <name type="scientific">Lachnellula hyalina</name>
    <dbReference type="NCBI Taxonomy" id="1316788"/>
    <lineage>
        <taxon>Eukaryota</taxon>
        <taxon>Fungi</taxon>
        <taxon>Dikarya</taxon>
        <taxon>Ascomycota</taxon>
        <taxon>Pezizomycotina</taxon>
        <taxon>Leotiomycetes</taxon>
        <taxon>Helotiales</taxon>
        <taxon>Lachnaceae</taxon>
        <taxon>Lachnellula</taxon>
    </lineage>
</organism>
<keyword evidence="5 7" id="KW-0472">Membrane</keyword>
<feature type="transmembrane region" description="Helical" evidence="7">
    <location>
        <begin position="12"/>
        <end position="35"/>
    </location>
</feature>
<dbReference type="GO" id="GO:0015204">
    <property type="term" value="F:urea transmembrane transporter activity"/>
    <property type="evidence" value="ECO:0007669"/>
    <property type="project" value="InterPro"/>
</dbReference>
<evidence type="ECO:0000256" key="4">
    <source>
        <dbReference type="ARBA" id="ARBA00022989"/>
    </source>
</evidence>
<dbReference type="PROSITE" id="PS50283">
    <property type="entry name" value="NA_SOLUT_SYMP_3"/>
    <property type="match status" value="1"/>
</dbReference>
<protein>
    <submittedName>
        <fullName evidence="8">Urea active transporter</fullName>
    </submittedName>
</protein>
<accession>A0A8H8U418</accession>
<feature type="transmembrane region" description="Helical" evidence="7">
    <location>
        <begin position="642"/>
        <end position="666"/>
    </location>
</feature>
<feature type="transmembrane region" description="Helical" evidence="7">
    <location>
        <begin position="92"/>
        <end position="110"/>
    </location>
</feature>
<feature type="transmembrane region" description="Helical" evidence="7">
    <location>
        <begin position="193"/>
        <end position="215"/>
    </location>
</feature>
<dbReference type="InterPro" id="IPR038377">
    <property type="entry name" value="Na/Glc_symporter_sf"/>
</dbReference>
<dbReference type="InterPro" id="IPR001734">
    <property type="entry name" value="Na/solute_symporter"/>
</dbReference>
<comment type="similarity">
    <text evidence="2 6">Belongs to the sodium:solute symporter (SSF) (TC 2.A.21) family.</text>
</comment>
<dbReference type="Pfam" id="PF00474">
    <property type="entry name" value="SSF"/>
    <property type="match status" value="1"/>
</dbReference>
<feature type="transmembrane region" description="Helical" evidence="7">
    <location>
        <begin position="167"/>
        <end position="186"/>
    </location>
</feature>
<name>A0A8H8U418_9HELO</name>
<gene>
    <name evidence="8" type="primary">DUR3_2</name>
    <name evidence="8" type="ORF">LHYA1_G000842</name>
</gene>
<dbReference type="PANTHER" id="PTHR46154">
    <property type="match status" value="1"/>
</dbReference>
<comment type="caution">
    <text evidence="8">The sequence shown here is derived from an EMBL/GenBank/DDBJ whole genome shotgun (WGS) entry which is preliminary data.</text>
</comment>
<evidence type="ECO:0000256" key="7">
    <source>
        <dbReference type="SAM" id="Phobius"/>
    </source>
</evidence>
<dbReference type="EMBL" id="QGMH01000003">
    <property type="protein sequence ID" value="TVY30868.1"/>
    <property type="molecule type" value="Genomic_DNA"/>
</dbReference>
<feature type="transmembrane region" description="Helical" evidence="7">
    <location>
        <begin position="293"/>
        <end position="319"/>
    </location>
</feature>
<keyword evidence="4 7" id="KW-1133">Transmembrane helix</keyword>
<feature type="transmembrane region" description="Helical" evidence="7">
    <location>
        <begin position="357"/>
        <end position="382"/>
    </location>
</feature>
<reference evidence="8 9" key="1">
    <citation type="submission" date="2018-05" db="EMBL/GenBank/DDBJ databases">
        <title>Genome sequencing and assembly of the regulated plant pathogen Lachnellula willkommii and related sister species for the development of diagnostic species identification markers.</title>
        <authorList>
            <person name="Giroux E."/>
            <person name="Bilodeau G."/>
        </authorList>
    </citation>
    <scope>NUCLEOTIDE SEQUENCE [LARGE SCALE GENOMIC DNA]</scope>
    <source>
        <strain evidence="8 9">CBS 185.66</strain>
    </source>
</reference>
<evidence type="ECO:0000256" key="6">
    <source>
        <dbReference type="RuleBase" id="RU362091"/>
    </source>
</evidence>
<keyword evidence="9" id="KW-1185">Reference proteome</keyword>
<dbReference type="NCBIfam" id="TIGR00813">
    <property type="entry name" value="sss"/>
    <property type="match status" value="1"/>
</dbReference>
<dbReference type="Proteomes" id="UP000431533">
    <property type="component" value="Unassembled WGS sequence"/>
</dbReference>
<dbReference type="Gene3D" id="1.20.1730.10">
    <property type="entry name" value="Sodium/glucose cotransporter"/>
    <property type="match status" value="1"/>
</dbReference>
<feature type="transmembrane region" description="Helical" evidence="7">
    <location>
        <begin position="430"/>
        <end position="452"/>
    </location>
</feature>
<comment type="subcellular location">
    <subcellularLocation>
        <location evidence="1">Membrane</location>
        <topology evidence="1">Multi-pass membrane protein</topology>
    </subcellularLocation>
</comment>
<evidence type="ECO:0000313" key="8">
    <source>
        <dbReference type="EMBL" id="TVY30868.1"/>
    </source>
</evidence>